<sequence length="236" mass="26170">MQKGKEKRERMKGCGCERALTPSHERTWLEGGVKLEATWGKDKWQGRRESSDGGDDDGPLKPTCPYPTTPTSCITQQYKGSWGCVRNRPKSKLLVAYSYTRVTMASLSPGFLHKHCCVVVTTLHYNKPSHPIPDPPHSTTSHHITLSIPPLTHPITLHHPIPSLTHPITEHHPIPPLTHPTHPPDLPHHTTPAYPTPDPPPSHYTTQAYPTPGPYTLPTRVMSSVGTSQYSATRGH</sequence>
<comment type="caution">
    <text evidence="2">The sequence shown here is derived from an EMBL/GenBank/DDBJ whole genome shotgun (WGS) entry which is preliminary data.</text>
</comment>
<accession>A0AAE1EK33</accession>
<feature type="compositionally biased region" description="Basic and acidic residues" evidence="1">
    <location>
        <begin position="39"/>
        <end position="51"/>
    </location>
</feature>
<feature type="region of interest" description="Disordered" evidence="1">
    <location>
        <begin position="168"/>
        <end position="236"/>
    </location>
</feature>
<evidence type="ECO:0000313" key="2">
    <source>
        <dbReference type="EMBL" id="KAK3855177.1"/>
    </source>
</evidence>
<gene>
    <name evidence="2" type="ORF">Pcinc_038401</name>
</gene>
<reference evidence="2" key="1">
    <citation type="submission" date="2023-10" db="EMBL/GenBank/DDBJ databases">
        <title>Genome assemblies of two species of porcelain crab, Petrolisthes cinctipes and Petrolisthes manimaculis (Anomura: Porcellanidae).</title>
        <authorList>
            <person name="Angst P."/>
        </authorList>
    </citation>
    <scope>NUCLEOTIDE SEQUENCE</scope>
    <source>
        <strain evidence="2">PB745_01</strain>
        <tissue evidence="2">Gill</tissue>
    </source>
</reference>
<proteinExistence type="predicted"/>
<feature type="compositionally biased region" description="Polar residues" evidence="1">
    <location>
        <begin position="221"/>
        <end position="236"/>
    </location>
</feature>
<evidence type="ECO:0000313" key="3">
    <source>
        <dbReference type="Proteomes" id="UP001286313"/>
    </source>
</evidence>
<dbReference type="Proteomes" id="UP001286313">
    <property type="component" value="Unassembled WGS sequence"/>
</dbReference>
<feature type="compositionally biased region" description="Pro residues" evidence="1">
    <location>
        <begin position="174"/>
        <end position="184"/>
    </location>
</feature>
<feature type="region of interest" description="Disordered" evidence="1">
    <location>
        <begin position="39"/>
        <end position="62"/>
    </location>
</feature>
<protein>
    <submittedName>
        <fullName evidence="2">Uncharacterized protein</fullName>
    </submittedName>
</protein>
<evidence type="ECO:0000256" key="1">
    <source>
        <dbReference type="SAM" id="MobiDB-lite"/>
    </source>
</evidence>
<name>A0AAE1EK33_PETCI</name>
<dbReference type="AlphaFoldDB" id="A0AAE1EK33"/>
<dbReference type="EMBL" id="JAWQEG010006319">
    <property type="protein sequence ID" value="KAK3855177.1"/>
    <property type="molecule type" value="Genomic_DNA"/>
</dbReference>
<organism evidence="2 3">
    <name type="scientific">Petrolisthes cinctipes</name>
    <name type="common">Flat porcelain crab</name>
    <dbReference type="NCBI Taxonomy" id="88211"/>
    <lineage>
        <taxon>Eukaryota</taxon>
        <taxon>Metazoa</taxon>
        <taxon>Ecdysozoa</taxon>
        <taxon>Arthropoda</taxon>
        <taxon>Crustacea</taxon>
        <taxon>Multicrustacea</taxon>
        <taxon>Malacostraca</taxon>
        <taxon>Eumalacostraca</taxon>
        <taxon>Eucarida</taxon>
        <taxon>Decapoda</taxon>
        <taxon>Pleocyemata</taxon>
        <taxon>Anomura</taxon>
        <taxon>Galatheoidea</taxon>
        <taxon>Porcellanidae</taxon>
        <taxon>Petrolisthes</taxon>
    </lineage>
</organism>
<keyword evidence="3" id="KW-1185">Reference proteome</keyword>